<dbReference type="PROSITE" id="PS50118">
    <property type="entry name" value="HMG_BOX_2"/>
    <property type="match status" value="1"/>
</dbReference>
<feature type="domain" description="HMG box" evidence="3">
    <location>
        <begin position="24"/>
        <end position="92"/>
    </location>
</feature>
<organism evidence="4">
    <name type="scientific">Chaetoceros debilis</name>
    <dbReference type="NCBI Taxonomy" id="122233"/>
    <lineage>
        <taxon>Eukaryota</taxon>
        <taxon>Sar</taxon>
        <taxon>Stramenopiles</taxon>
        <taxon>Ochrophyta</taxon>
        <taxon>Bacillariophyta</taxon>
        <taxon>Coscinodiscophyceae</taxon>
        <taxon>Chaetocerotophycidae</taxon>
        <taxon>Chaetocerotales</taxon>
        <taxon>Chaetocerotaceae</taxon>
        <taxon>Chaetoceros</taxon>
    </lineage>
</organism>
<protein>
    <recommendedName>
        <fullName evidence="3">HMG box domain-containing protein</fullName>
    </recommendedName>
</protein>
<reference evidence="4" key="1">
    <citation type="submission" date="2021-01" db="EMBL/GenBank/DDBJ databases">
        <authorList>
            <person name="Corre E."/>
            <person name="Pelletier E."/>
            <person name="Niang G."/>
            <person name="Scheremetjew M."/>
            <person name="Finn R."/>
            <person name="Kale V."/>
            <person name="Holt S."/>
            <person name="Cochrane G."/>
            <person name="Meng A."/>
            <person name="Brown T."/>
            <person name="Cohen L."/>
        </authorList>
    </citation>
    <scope>NUCLEOTIDE SEQUENCE</scope>
    <source>
        <strain evidence="4">MM31A-1</strain>
    </source>
</reference>
<dbReference type="InterPro" id="IPR009071">
    <property type="entry name" value="HMG_box_dom"/>
</dbReference>
<proteinExistence type="predicted"/>
<dbReference type="InterPro" id="IPR036910">
    <property type="entry name" value="HMG_box_dom_sf"/>
</dbReference>
<dbReference type="PANTHER" id="PTHR48112:SF22">
    <property type="entry name" value="MITOCHONDRIAL TRANSCRIPTION FACTOR A, ISOFORM B"/>
    <property type="match status" value="1"/>
</dbReference>
<dbReference type="GO" id="GO:0003677">
    <property type="term" value="F:DNA binding"/>
    <property type="evidence" value="ECO:0007669"/>
    <property type="project" value="UniProtKB-UniRule"/>
</dbReference>
<dbReference type="InterPro" id="IPR050342">
    <property type="entry name" value="HMGB"/>
</dbReference>
<dbReference type="AlphaFoldDB" id="A0A7S3QGV2"/>
<keyword evidence="1 2" id="KW-0238">DNA-binding</keyword>
<dbReference type="SUPFAM" id="SSF47095">
    <property type="entry name" value="HMG-box"/>
    <property type="match status" value="1"/>
</dbReference>
<gene>
    <name evidence="4" type="ORF">CDEB00056_LOCUS22068</name>
</gene>
<dbReference type="Gene3D" id="1.10.30.10">
    <property type="entry name" value="High mobility group box domain"/>
    <property type="match status" value="1"/>
</dbReference>
<keyword evidence="2" id="KW-0539">Nucleus</keyword>
<dbReference type="GO" id="GO:0005634">
    <property type="term" value="C:nucleus"/>
    <property type="evidence" value="ECO:0007669"/>
    <property type="project" value="UniProtKB-UniRule"/>
</dbReference>
<accession>A0A7S3QGV2</accession>
<evidence type="ECO:0000256" key="1">
    <source>
        <dbReference type="ARBA" id="ARBA00023125"/>
    </source>
</evidence>
<feature type="DNA-binding region" description="HMG box" evidence="2">
    <location>
        <begin position="24"/>
        <end position="92"/>
    </location>
</feature>
<evidence type="ECO:0000259" key="3">
    <source>
        <dbReference type="PROSITE" id="PS50118"/>
    </source>
</evidence>
<evidence type="ECO:0000313" key="4">
    <source>
        <dbReference type="EMBL" id="CAE0477215.1"/>
    </source>
</evidence>
<dbReference type="PANTHER" id="PTHR48112">
    <property type="entry name" value="HIGH MOBILITY GROUP PROTEIN DSP1"/>
    <property type="match status" value="1"/>
</dbReference>
<dbReference type="CDD" id="cd00084">
    <property type="entry name" value="HMG-box_SF"/>
    <property type="match status" value="1"/>
</dbReference>
<dbReference type="SMART" id="SM00398">
    <property type="entry name" value="HMG"/>
    <property type="match status" value="1"/>
</dbReference>
<evidence type="ECO:0000256" key="2">
    <source>
        <dbReference type="PROSITE-ProRule" id="PRU00267"/>
    </source>
</evidence>
<dbReference type="EMBL" id="HBIO01028802">
    <property type="protein sequence ID" value="CAE0477215.1"/>
    <property type="molecule type" value="Transcribed_RNA"/>
</dbReference>
<dbReference type="Pfam" id="PF00505">
    <property type="entry name" value="HMG_box"/>
    <property type="match status" value="1"/>
</dbReference>
<name>A0A7S3QGV2_9STRA</name>
<sequence>MSRYVHTGSSSTGTWFKFHESVKPLSNMSAYFIFSAEERAKLCLEFPNMSFRELADRTSARFKALPPNEREKYNKKALLDKERFVRETLERKNTLEQGILLLVHPSARNKDHNYQKGLPGLYDKDKSEIQIVEDNVSPSLSSVELNICSEPLVREKVYHWYVELSQSRLYDAATKHVVYLKSRKDEIEIDRDNFMVEPGDEEVLEIRGVPSSTIPATQYDTLPQDIQTQIKRHQDDMAQEQEKWDEDEYYGESHGRIGVVLPPFSVTLTKHVIDEFRGLEVYQIQDIAPRCQLHDRYLWARGRSDIEVFDARTGKRLFCRLGSEPFLYATF</sequence>